<dbReference type="PANTHER" id="PTHR44013">
    <property type="entry name" value="ZINC-TYPE ALCOHOL DEHYDROGENASE-LIKE PROTEIN C16A3.02C"/>
    <property type="match status" value="1"/>
</dbReference>
<accession>A0A5D0GJP0</accession>
<feature type="domain" description="Enoyl reductase (ER)" evidence="1">
    <location>
        <begin position="10"/>
        <end position="317"/>
    </location>
</feature>
<dbReference type="InterPro" id="IPR020843">
    <property type="entry name" value="ER"/>
</dbReference>
<dbReference type="InterPro" id="IPR036291">
    <property type="entry name" value="NAD(P)-bd_dom_sf"/>
</dbReference>
<protein>
    <submittedName>
        <fullName evidence="2">NAD(P)-dependent alcohol dehydrogenase</fullName>
    </submittedName>
</protein>
<dbReference type="CDD" id="cd08267">
    <property type="entry name" value="MDR1"/>
    <property type="match status" value="1"/>
</dbReference>
<dbReference type="Pfam" id="PF13602">
    <property type="entry name" value="ADH_zinc_N_2"/>
    <property type="match status" value="1"/>
</dbReference>
<dbReference type="RefSeq" id="WP_148452864.1">
    <property type="nucleotide sequence ID" value="NZ_VSFC01000012.1"/>
</dbReference>
<organism evidence="2 3">
    <name type="scientific">Formosa maritima</name>
    <dbReference type="NCBI Taxonomy" id="2592046"/>
    <lineage>
        <taxon>Bacteria</taxon>
        <taxon>Pseudomonadati</taxon>
        <taxon>Bacteroidota</taxon>
        <taxon>Flavobacteriia</taxon>
        <taxon>Flavobacteriales</taxon>
        <taxon>Flavobacteriaceae</taxon>
        <taxon>Formosa</taxon>
    </lineage>
</organism>
<dbReference type="PANTHER" id="PTHR44013:SF1">
    <property type="entry name" value="ZINC-TYPE ALCOHOL DEHYDROGENASE-LIKE PROTEIN C16A3.02C"/>
    <property type="match status" value="1"/>
</dbReference>
<comment type="caution">
    <text evidence="2">The sequence shown here is derived from an EMBL/GenBank/DDBJ whole genome shotgun (WGS) entry which is preliminary data.</text>
</comment>
<reference evidence="2 3" key="1">
    <citation type="submission" date="2019-08" db="EMBL/GenBank/DDBJ databases">
        <title>Formosa sediminis sp. nov., isolated from marine sediment.</title>
        <authorList>
            <person name="Cao W.R."/>
        </authorList>
    </citation>
    <scope>NUCLEOTIDE SEQUENCE [LARGE SCALE GENOMIC DNA]</scope>
    <source>
        <strain evidence="2 3">1494</strain>
    </source>
</reference>
<dbReference type="SUPFAM" id="SSF51735">
    <property type="entry name" value="NAD(P)-binding Rossmann-fold domains"/>
    <property type="match status" value="1"/>
</dbReference>
<dbReference type="Gene3D" id="3.90.180.10">
    <property type="entry name" value="Medium-chain alcohol dehydrogenases, catalytic domain"/>
    <property type="match status" value="1"/>
</dbReference>
<gene>
    <name evidence="2" type="ORF">FVF61_02405</name>
</gene>
<evidence type="ECO:0000259" key="1">
    <source>
        <dbReference type="SMART" id="SM00829"/>
    </source>
</evidence>
<dbReference type="InterPro" id="IPR011032">
    <property type="entry name" value="GroES-like_sf"/>
</dbReference>
<dbReference type="SMART" id="SM00829">
    <property type="entry name" value="PKS_ER"/>
    <property type="match status" value="1"/>
</dbReference>
<dbReference type="SUPFAM" id="SSF50129">
    <property type="entry name" value="GroES-like"/>
    <property type="match status" value="1"/>
</dbReference>
<dbReference type="Pfam" id="PF08240">
    <property type="entry name" value="ADH_N"/>
    <property type="match status" value="1"/>
</dbReference>
<proteinExistence type="predicted"/>
<evidence type="ECO:0000313" key="3">
    <source>
        <dbReference type="Proteomes" id="UP000324550"/>
    </source>
</evidence>
<dbReference type="InterPro" id="IPR013154">
    <property type="entry name" value="ADH-like_N"/>
</dbReference>
<name>A0A5D0GJP0_9FLAO</name>
<dbReference type="OrthoDB" id="9787435at2"/>
<dbReference type="GO" id="GO:0016491">
    <property type="term" value="F:oxidoreductase activity"/>
    <property type="evidence" value="ECO:0007669"/>
    <property type="project" value="InterPro"/>
</dbReference>
<dbReference type="InterPro" id="IPR052733">
    <property type="entry name" value="Chloroplast_QOR"/>
</dbReference>
<dbReference type="EMBL" id="VSFC01000012">
    <property type="protein sequence ID" value="TYA59020.1"/>
    <property type="molecule type" value="Genomic_DNA"/>
</dbReference>
<sequence>MKAAVYTKYGSPEVIQIVDTEKPSPKPNEVLVKIKVSSATRADTMIRQGTPKFGRLFLGLFKPKNTALGTGFSGVVEAIGSQITKFKVGNEVFGEKLFSNGCNAEYICIAEDMVIENKPTKISHQEAAPICDGFLTSYNFLKDIANIKEGQNILINGASGSLGSAAVQLAKILGAKVTGVCSAKNVSFVESIGADEVVDYKNEDFTNTQNKYDIIYDSVGTLSFKSCKNVLTQKGIFMTPVLSFGILWHSIVNSKKVKFAATGLKKTKDLKRLFLDLVDFFEQGKLYTNIDKSYKLSDIAQAHHYLETGRKVGNIVIINP</sequence>
<dbReference type="AlphaFoldDB" id="A0A5D0GJP0"/>
<evidence type="ECO:0000313" key="2">
    <source>
        <dbReference type="EMBL" id="TYA59020.1"/>
    </source>
</evidence>
<dbReference type="Gene3D" id="3.40.50.720">
    <property type="entry name" value="NAD(P)-binding Rossmann-like Domain"/>
    <property type="match status" value="1"/>
</dbReference>
<dbReference type="Proteomes" id="UP000324550">
    <property type="component" value="Unassembled WGS sequence"/>
</dbReference>
<keyword evidence="3" id="KW-1185">Reference proteome</keyword>